<dbReference type="CDD" id="cd07324">
    <property type="entry name" value="M48C_Oma1-like"/>
    <property type="match status" value="1"/>
</dbReference>
<dbReference type="GO" id="GO:0046872">
    <property type="term" value="F:metal ion binding"/>
    <property type="evidence" value="ECO:0007669"/>
    <property type="project" value="UniProtKB-KW"/>
</dbReference>
<keyword evidence="10" id="KW-1185">Reference proteome</keyword>
<dbReference type="PROSITE" id="PS51257">
    <property type="entry name" value="PROKAR_LIPOPROTEIN"/>
    <property type="match status" value="1"/>
</dbReference>
<comment type="cofactor">
    <cofactor evidence="6">
        <name>Zn(2+)</name>
        <dbReference type="ChEBI" id="CHEBI:29105"/>
    </cofactor>
    <text evidence="6">Binds 1 zinc ion per subunit.</text>
</comment>
<accession>A0A7X6GXH0</accession>
<evidence type="ECO:0000259" key="8">
    <source>
        <dbReference type="Pfam" id="PF01435"/>
    </source>
</evidence>
<dbReference type="GO" id="GO:0051603">
    <property type="term" value="P:proteolysis involved in protein catabolic process"/>
    <property type="evidence" value="ECO:0007669"/>
    <property type="project" value="TreeGrafter"/>
</dbReference>
<dbReference type="AlphaFoldDB" id="A0A7X6GXH0"/>
<dbReference type="Proteomes" id="UP000526408">
    <property type="component" value="Unassembled WGS sequence"/>
</dbReference>
<proteinExistence type="inferred from homology"/>
<feature type="signal peptide" evidence="7">
    <location>
        <begin position="1"/>
        <end position="20"/>
    </location>
</feature>
<dbReference type="InterPro" id="IPR001915">
    <property type="entry name" value="Peptidase_M48"/>
</dbReference>
<dbReference type="InterPro" id="IPR051156">
    <property type="entry name" value="Mito/Outer_Membr_Metalloprot"/>
</dbReference>
<keyword evidence="2" id="KW-0479">Metal-binding</keyword>
<dbReference type="Gene3D" id="3.30.2010.10">
    <property type="entry name" value="Metalloproteases ('zincins'), catalytic domain"/>
    <property type="match status" value="1"/>
</dbReference>
<protein>
    <submittedName>
        <fullName evidence="9">M48 family metalloprotease</fullName>
    </submittedName>
</protein>
<dbReference type="EMBL" id="JAAZQQ010000002">
    <property type="protein sequence ID" value="NKX44207.1"/>
    <property type="molecule type" value="Genomic_DNA"/>
</dbReference>
<keyword evidence="5 6" id="KW-0482">Metalloprotease</keyword>
<keyword evidence="4 6" id="KW-0862">Zinc</keyword>
<keyword evidence="3 6" id="KW-0378">Hydrolase</keyword>
<evidence type="ECO:0000256" key="1">
    <source>
        <dbReference type="ARBA" id="ARBA00022670"/>
    </source>
</evidence>
<evidence type="ECO:0000313" key="10">
    <source>
        <dbReference type="Proteomes" id="UP000526408"/>
    </source>
</evidence>
<evidence type="ECO:0000313" key="9">
    <source>
        <dbReference type="EMBL" id="NKX44207.1"/>
    </source>
</evidence>
<dbReference type="Pfam" id="PF01435">
    <property type="entry name" value="Peptidase_M48"/>
    <property type="match status" value="1"/>
</dbReference>
<evidence type="ECO:0000256" key="7">
    <source>
        <dbReference type="SAM" id="SignalP"/>
    </source>
</evidence>
<dbReference type="RefSeq" id="WP_168622595.1">
    <property type="nucleotide sequence ID" value="NZ_JAAZQQ010000002.1"/>
</dbReference>
<evidence type="ECO:0000256" key="4">
    <source>
        <dbReference type="ARBA" id="ARBA00022833"/>
    </source>
</evidence>
<sequence length="238" mass="25056">MRLPALILVAAAALSACVPALSPPPPGPPSEAELAARARQAVRNFDEVVARVEPVAEQVCREETPDQPCDFAIYVDRAPESGVNAFHLIDPNGQPAIIFTLGLIAVARNTDELAFIMGHEAGHHIARHIPQAQARAAEGARVFAELARSGGASAAEIGEAAQIGAFVASREFGQQAELEADAVGTIIAVRAGYDPLVGAEFFTRIPDPAREFLSTHPPNAARIEVVRRTLRALAAPGT</sequence>
<gene>
    <name evidence="9" type="ORF">HCU73_06355</name>
</gene>
<keyword evidence="7" id="KW-0732">Signal</keyword>
<dbReference type="GO" id="GO:0004222">
    <property type="term" value="F:metalloendopeptidase activity"/>
    <property type="evidence" value="ECO:0007669"/>
    <property type="project" value="InterPro"/>
</dbReference>
<dbReference type="GO" id="GO:0016020">
    <property type="term" value="C:membrane"/>
    <property type="evidence" value="ECO:0007669"/>
    <property type="project" value="TreeGrafter"/>
</dbReference>
<comment type="caution">
    <text evidence="9">The sequence shown here is derived from an EMBL/GenBank/DDBJ whole genome shotgun (WGS) entry which is preliminary data.</text>
</comment>
<evidence type="ECO:0000256" key="3">
    <source>
        <dbReference type="ARBA" id="ARBA00022801"/>
    </source>
</evidence>
<feature type="domain" description="Peptidase M48" evidence="8">
    <location>
        <begin position="51"/>
        <end position="228"/>
    </location>
</feature>
<evidence type="ECO:0000256" key="5">
    <source>
        <dbReference type="ARBA" id="ARBA00023049"/>
    </source>
</evidence>
<feature type="chain" id="PRO_5030746765" evidence="7">
    <location>
        <begin position="21"/>
        <end position="238"/>
    </location>
</feature>
<comment type="similarity">
    <text evidence="6">Belongs to the peptidase M48 family.</text>
</comment>
<reference evidence="9 10" key="1">
    <citation type="submission" date="2020-04" db="EMBL/GenBank/DDBJ databases">
        <authorList>
            <person name="Yoon J."/>
        </authorList>
    </citation>
    <scope>NUCLEOTIDE SEQUENCE [LARGE SCALE GENOMIC DNA]</scope>
    <source>
        <strain evidence="9 10">KMU-115</strain>
    </source>
</reference>
<organism evidence="9 10">
    <name type="scientific">Roseicyclus persicicus</name>
    <dbReference type="NCBI Taxonomy" id="2650661"/>
    <lineage>
        <taxon>Bacteria</taxon>
        <taxon>Pseudomonadati</taxon>
        <taxon>Pseudomonadota</taxon>
        <taxon>Alphaproteobacteria</taxon>
        <taxon>Rhodobacterales</taxon>
        <taxon>Roseobacteraceae</taxon>
        <taxon>Roseicyclus</taxon>
    </lineage>
</organism>
<keyword evidence="1 6" id="KW-0645">Protease</keyword>
<evidence type="ECO:0000256" key="6">
    <source>
        <dbReference type="RuleBase" id="RU003983"/>
    </source>
</evidence>
<dbReference type="PANTHER" id="PTHR22726">
    <property type="entry name" value="METALLOENDOPEPTIDASE OMA1"/>
    <property type="match status" value="1"/>
</dbReference>
<evidence type="ECO:0000256" key="2">
    <source>
        <dbReference type="ARBA" id="ARBA00022723"/>
    </source>
</evidence>
<dbReference type="PANTHER" id="PTHR22726:SF1">
    <property type="entry name" value="METALLOENDOPEPTIDASE OMA1, MITOCHONDRIAL"/>
    <property type="match status" value="1"/>
</dbReference>
<name>A0A7X6GXH0_9RHOB</name>